<keyword evidence="5" id="KW-0067">ATP-binding</keyword>
<keyword evidence="3" id="KW-0547">Nucleotide-binding</keyword>
<comment type="caution">
    <text evidence="10">The sequence shown here is derived from an EMBL/GenBank/DDBJ whole genome shotgun (WGS) entry which is preliminary data.</text>
</comment>
<dbReference type="GO" id="GO:0016301">
    <property type="term" value="F:kinase activity"/>
    <property type="evidence" value="ECO:0007669"/>
    <property type="project" value="UniProtKB-KW"/>
</dbReference>
<sequence length="448" mass="47361">MSISDTGVLVLADDLSGAAEAAVTLGTAVRIILSSPDPDDYSLEIGADSSSDVAVDLDCRYVSPAAAASRTRNALASPGHEERFTVIKIDSLLRGNIAAHLSAALDRSSGPVLFAPALPQQNRTVVDGVPLVDGIRLDETTAWDVEDGSAPTHLRDLCPEPPAHLDLRRLRTNEPQELASRFRAARLVTADAETMDDLRRVVALAESVGALVVGSAAAVRAFADIRSSRPIPPTGSSPSQARVDQPGTSELPILFAVGTAADRIDDQLDHLRTQAKVDVFDFPATEVAAWGDDAMALSSAAERVRQRLTTAHLVVRLTDTGESVDARPLPGLLAELVAQSLTGFGPAHLAATGGETARAVLDRLGVRALDTIREIHPGAVLSQVPTTSARSGARTELCRVVTRPGGQGDESSLTLIHEALSQSTPVQPHHREPQPPPRTFSRTTKENE</sequence>
<dbReference type="GO" id="GO:0005524">
    <property type="term" value="F:ATP binding"/>
    <property type="evidence" value="ECO:0007669"/>
    <property type="project" value="UniProtKB-KW"/>
</dbReference>
<dbReference type="EMBL" id="JAATJN010000001">
    <property type="protein sequence ID" value="NJC55221.1"/>
    <property type="molecule type" value="Genomic_DNA"/>
</dbReference>
<protein>
    <submittedName>
        <fullName evidence="10">4-hydroxythreonine-4-phosphate dehydrogenase</fullName>
        <ecNumber evidence="10">1.1.1.262</ecNumber>
    </submittedName>
</protein>
<evidence type="ECO:0000256" key="3">
    <source>
        <dbReference type="ARBA" id="ARBA00022741"/>
    </source>
</evidence>
<feature type="domain" description="Four-carbon acid sugar kinase nucleotide binding" evidence="9">
    <location>
        <begin position="256"/>
        <end position="413"/>
    </location>
</feature>
<evidence type="ECO:0000256" key="2">
    <source>
        <dbReference type="ARBA" id="ARBA00022679"/>
    </source>
</evidence>
<dbReference type="Gene3D" id="3.40.50.10840">
    <property type="entry name" value="Putative sugar-binding, N-terminal domain"/>
    <property type="match status" value="1"/>
</dbReference>
<keyword evidence="11" id="KW-1185">Reference proteome</keyword>
<keyword evidence="2" id="KW-0808">Transferase</keyword>
<dbReference type="Pfam" id="PF07005">
    <property type="entry name" value="SBD_N"/>
    <property type="match status" value="1"/>
</dbReference>
<keyword evidence="4" id="KW-0418">Kinase</keyword>
<evidence type="ECO:0000313" key="10">
    <source>
        <dbReference type="EMBL" id="NJC55221.1"/>
    </source>
</evidence>
<evidence type="ECO:0000256" key="1">
    <source>
        <dbReference type="ARBA" id="ARBA00005715"/>
    </source>
</evidence>
<name>A0A846RZ35_9MICO</name>
<dbReference type="EC" id="1.1.1.262" evidence="10"/>
<keyword evidence="6" id="KW-0119">Carbohydrate metabolism</keyword>
<reference evidence="10 11" key="1">
    <citation type="submission" date="2020-03" db="EMBL/GenBank/DDBJ databases">
        <title>Sequencing the genomes of 1000 actinobacteria strains.</title>
        <authorList>
            <person name="Klenk H.-P."/>
        </authorList>
    </citation>
    <scope>NUCLEOTIDE SEQUENCE [LARGE SCALE GENOMIC DNA]</scope>
    <source>
        <strain evidence="10 11">DSM 18964</strain>
    </source>
</reference>
<dbReference type="SUPFAM" id="SSF142764">
    <property type="entry name" value="YgbK-like"/>
    <property type="match status" value="1"/>
</dbReference>
<dbReference type="Pfam" id="PF17042">
    <property type="entry name" value="NBD_C"/>
    <property type="match status" value="1"/>
</dbReference>
<dbReference type="InterPro" id="IPR031475">
    <property type="entry name" value="NBD_C"/>
</dbReference>
<keyword evidence="10" id="KW-0560">Oxidoreductase</keyword>
<evidence type="ECO:0000259" key="9">
    <source>
        <dbReference type="Pfam" id="PF17042"/>
    </source>
</evidence>
<evidence type="ECO:0000313" key="11">
    <source>
        <dbReference type="Proteomes" id="UP000576792"/>
    </source>
</evidence>
<dbReference type="InterPro" id="IPR010737">
    <property type="entry name" value="4-carb_acid_sugar_kinase_N"/>
</dbReference>
<feature type="domain" description="Four-carbon acid sugar kinase N-terminal" evidence="8">
    <location>
        <begin position="9"/>
        <end position="221"/>
    </location>
</feature>
<organism evidence="10 11">
    <name type="scientific">Brevibacterium marinum</name>
    <dbReference type="NCBI Taxonomy" id="418643"/>
    <lineage>
        <taxon>Bacteria</taxon>
        <taxon>Bacillati</taxon>
        <taxon>Actinomycetota</taxon>
        <taxon>Actinomycetes</taxon>
        <taxon>Micrococcales</taxon>
        <taxon>Brevibacteriaceae</taxon>
        <taxon>Brevibacterium</taxon>
    </lineage>
</organism>
<dbReference type="GO" id="GO:0050570">
    <property type="term" value="F:4-hydroxythreonine-4-phosphate dehydrogenase activity"/>
    <property type="evidence" value="ECO:0007669"/>
    <property type="project" value="UniProtKB-EC"/>
</dbReference>
<evidence type="ECO:0000256" key="5">
    <source>
        <dbReference type="ARBA" id="ARBA00022840"/>
    </source>
</evidence>
<dbReference type="RefSeq" id="WP_167949289.1">
    <property type="nucleotide sequence ID" value="NZ_BAAAPQ010000026.1"/>
</dbReference>
<comment type="similarity">
    <text evidence="1">Belongs to the four-carbon acid sugar kinase family.</text>
</comment>
<dbReference type="AlphaFoldDB" id="A0A846RZ35"/>
<evidence type="ECO:0000256" key="4">
    <source>
        <dbReference type="ARBA" id="ARBA00022777"/>
    </source>
</evidence>
<evidence type="ECO:0000256" key="6">
    <source>
        <dbReference type="ARBA" id="ARBA00023277"/>
    </source>
</evidence>
<dbReference type="Proteomes" id="UP000576792">
    <property type="component" value="Unassembled WGS sequence"/>
</dbReference>
<dbReference type="InterPro" id="IPR037051">
    <property type="entry name" value="4-carb_acid_sugar_kinase_N_sf"/>
</dbReference>
<accession>A0A846RZ35</accession>
<feature type="region of interest" description="Disordered" evidence="7">
    <location>
        <begin position="421"/>
        <end position="448"/>
    </location>
</feature>
<evidence type="ECO:0000256" key="7">
    <source>
        <dbReference type="SAM" id="MobiDB-lite"/>
    </source>
</evidence>
<gene>
    <name evidence="10" type="ORF">BKA07_000256</name>
</gene>
<proteinExistence type="inferred from homology"/>
<dbReference type="Gene3D" id="3.40.980.20">
    <property type="entry name" value="Four-carbon acid sugar kinase, nucleotide binding domain"/>
    <property type="match status" value="1"/>
</dbReference>
<evidence type="ECO:0000259" key="8">
    <source>
        <dbReference type="Pfam" id="PF07005"/>
    </source>
</evidence>
<dbReference type="InterPro" id="IPR042213">
    <property type="entry name" value="NBD_C_sf"/>
</dbReference>